<dbReference type="RefSeq" id="WP_094410539.1">
    <property type="nucleotide sequence ID" value="NZ_BMJZ01000003.1"/>
</dbReference>
<dbReference type="Proteomes" id="UP000216361">
    <property type="component" value="Unassembled WGS sequence"/>
</dbReference>
<accession>A0A255XJ32</accession>
<organism evidence="2 3">
    <name type="scientific">Elstera cyanobacteriorum</name>
    <dbReference type="NCBI Taxonomy" id="2022747"/>
    <lineage>
        <taxon>Bacteria</taxon>
        <taxon>Pseudomonadati</taxon>
        <taxon>Pseudomonadota</taxon>
        <taxon>Alphaproteobacteria</taxon>
        <taxon>Rhodospirillales</taxon>
        <taxon>Rhodospirillaceae</taxon>
        <taxon>Elstera</taxon>
    </lineage>
</organism>
<evidence type="ECO:0000256" key="1">
    <source>
        <dbReference type="SAM" id="SignalP"/>
    </source>
</evidence>
<protein>
    <recommendedName>
        <fullName evidence="4">Ig-like domain-containing protein</fullName>
    </recommendedName>
</protein>
<keyword evidence="3" id="KW-1185">Reference proteome</keyword>
<sequence length="129" mass="13102">MSRFALVLAAALIAPTAWAQTPLPNGVPGLPKAAAPKVETPKVAAPTVETATAAKAAKSALPGLPGQNFTDLALAEKTCGSKNAVVWLNPNSGKSFEPGNRYFGKTKDGAYACAAEAAKSGFTGAKNKF</sequence>
<evidence type="ECO:0000313" key="3">
    <source>
        <dbReference type="Proteomes" id="UP000216361"/>
    </source>
</evidence>
<feature type="signal peptide" evidence="1">
    <location>
        <begin position="1"/>
        <end position="19"/>
    </location>
</feature>
<comment type="caution">
    <text evidence="2">The sequence shown here is derived from an EMBL/GenBank/DDBJ whole genome shotgun (WGS) entry which is preliminary data.</text>
</comment>
<evidence type="ECO:0008006" key="4">
    <source>
        <dbReference type="Google" id="ProtNLM"/>
    </source>
</evidence>
<gene>
    <name evidence="2" type="ORF">CHR90_18205</name>
</gene>
<keyword evidence="1" id="KW-0732">Signal</keyword>
<dbReference type="AlphaFoldDB" id="A0A255XJ32"/>
<name>A0A255XJ32_9PROT</name>
<dbReference type="EMBL" id="NOXS01000035">
    <property type="protein sequence ID" value="OYQ16901.1"/>
    <property type="molecule type" value="Genomic_DNA"/>
</dbReference>
<feature type="chain" id="PRO_5013055810" description="Ig-like domain-containing protein" evidence="1">
    <location>
        <begin position="20"/>
        <end position="129"/>
    </location>
</feature>
<reference evidence="2 3" key="1">
    <citation type="submission" date="2017-07" db="EMBL/GenBank/DDBJ databases">
        <title>Elstera cyanobacteriorum sp. nov., a novel bacterium isolated from cyanobacterial aggregates in a eutrophic lake.</title>
        <authorList>
            <person name="Cai H."/>
        </authorList>
    </citation>
    <scope>NUCLEOTIDE SEQUENCE [LARGE SCALE GENOMIC DNA]</scope>
    <source>
        <strain evidence="2 3">TH019</strain>
    </source>
</reference>
<proteinExistence type="predicted"/>
<dbReference type="OrthoDB" id="7282294at2"/>
<evidence type="ECO:0000313" key="2">
    <source>
        <dbReference type="EMBL" id="OYQ16901.1"/>
    </source>
</evidence>